<keyword evidence="3" id="KW-1185">Reference proteome</keyword>
<dbReference type="Proteomes" id="UP001174909">
    <property type="component" value="Unassembled WGS sequence"/>
</dbReference>
<name>A0AA35RV79_GEOBA</name>
<feature type="transmembrane region" description="Helical" evidence="1">
    <location>
        <begin position="79"/>
        <end position="101"/>
    </location>
</feature>
<evidence type="ECO:0000313" key="3">
    <source>
        <dbReference type="Proteomes" id="UP001174909"/>
    </source>
</evidence>
<comment type="caution">
    <text evidence="2">The sequence shown here is derived from an EMBL/GenBank/DDBJ whole genome shotgun (WGS) entry which is preliminary data.</text>
</comment>
<organism evidence="2 3">
    <name type="scientific">Geodia barretti</name>
    <name type="common">Barrett's horny sponge</name>
    <dbReference type="NCBI Taxonomy" id="519541"/>
    <lineage>
        <taxon>Eukaryota</taxon>
        <taxon>Metazoa</taxon>
        <taxon>Porifera</taxon>
        <taxon>Demospongiae</taxon>
        <taxon>Heteroscleromorpha</taxon>
        <taxon>Tetractinellida</taxon>
        <taxon>Astrophorina</taxon>
        <taxon>Geodiidae</taxon>
        <taxon>Geodia</taxon>
    </lineage>
</organism>
<evidence type="ECO:0000313" key="2">
    <source>
        <dbReference type="EMBL" id="CAI8017146.1"/>
    </source>
</evidence>
<proteinExistence type="predicted"/>
<protein>
    <submittedName>
        <fullName evidence="2">Uncharacterized protein</fullName>
    </submittedName>
</protein>
<feature type="transmembrane region" description="Helical" evidence="1">
    <location>
        <begin position="12"/>
        <end position="34"/>
    </location>
</feature>
<gene>
    <name evidence="2" type="ORF">GBAR_LOCUS10458</name>
</gene>
<keyword evidence="1" id="KW-0812">Transmembrane</keyword>
<sequence length="119" mass="12385">MWETDFGGPGFNVFIIVVLLVFLSIPVVIGVAVGGLAGMIMQGGGFGYGTLMGFVFGAVSIPLNLLLTLSYFNADSDPFMLWVIAIPVSALLVIVAPIAAVKRRAAARGLLRESGTPAT</sequence>
<dbReference type="AlphaFoldDB" id="A0AA35RV79"/>
<keyword evidence="1" id="KW-1133">Transmembrane helix</keyword>
<reference evidence="2" key="1">
    <citation type="submission" date="2023-03" db="EMBL/GenBank/DDBJ databases">
        <authorList>
            <person name="Steffen K."/>
            <person name="Cardenas P."/>
        </authorList>
    </citation>
    <scope>NUCLEOTIDE SEQUENCE</scope>
</reference>
<accession>A0AA35RV79</accession>
<dbReference type="EMBL" id="CASHTH010001597">
    <property type="protein sequence ID" value="CAI8017146.1"/>
    <property type="molecule type" value="Genomic_DNA"/>
</dbReference>
<feature type="transmembrane region" description="Helical" evidence="1">
    <location>
        <begin position="46"/>
        <end position="67"/>
    </location>
</feature>
<keyword evidence="1" id="KW-0472">Membrane</keyword>
<evidence type="ECO:0000256" key="1">
    <source>
        <dbReference type="SAM" id="Phobius"/>
    </source>
</evidence>